<evidence type="ECO:0000313" key="1">
    <source>
        <dbReference type="EMBL" id="VDO92169.1"/>
    </source>
</evidence>
<reference evidence="1 2" key="2">
    <citation type="submission" date="2018-11" db="EMBL/GenBank/DDBJ databases">
        <authorList>
            <consortium name="Pathogen Informatics"/>
        </authorList>
    </citation>
    <scope>NUCLEOTIDE SEQUENCE [LARGE SCALE GENOMIC DNA]</scope>
</reference>
<dbReference type="Proteomes" id="UP000270296">
    <property type="component" value="Unassembled WGS sequence"/>
</dbReference>
<dbReference type="GO" id="GO:0030286">
    <property type="term" value="C:dynein complex"/>
    <property type="evidence" value="ECO:0007669"/>
    <property type="project" value="InterPro"/>
</dbReference>
<dbReference type="GO" id="GO:0007018">
    <property type="term" value="P:microtubule-based movement"/>
    <property type="evidence" value="ECO:0007669"/>
    <property type="project" value="InterPro"/>
</dbReference>
<dbReference type="EMBL" id="UZAM01006628">
    <property type="protein sequence ID" value="VDO92169.1"/>
    <property type="molecule type" value="Genomic_DNA"/>
</dbReference>
<organism evidence="3">
    <name type="scientific">Soboliphyme baturini</name>
    <dbReference type="NCBI Taxonomy" id="241478"/>
    <lineage>
        <taxon>Eukaryota</taxon>
        <taxon>Metazoa</taxon>
        <taxon>Ecdysozoa</taxon>
        <taxon>Nematoda</taxon>
        <taxon>Enoplea</taxon>
        <taxon>Dorylaimia</taxon>
        <taxon>Dioctophymatida</taxon>
        <taxon>Dioctophymatoidea</taxon>
        <taxon>Soboliphymatidae</taxon>
        <taxon>Soboliphyme</taxon>
    </lineage>
</organism>
<dbReference type="GO" id="GO:0045505">
    <property type="term" value="F:dynein intermediate chain binding"/>
    <property type="evidence" value="ECO:0007669"/>
    <property type="project" value="InterPro"/>
</dbReference>
<dbReference type="GO" id="GO:0051959">
    <property type="term" value="F:dynein light intermediate chain binding"/>
    <property type="evidence" value="ECO:0007669"/>
    <property type="project" value="InterPro"/>
</dbReference>
<name>A0A183IB07_9BILA</name>
<evidence type="ECO:0000313" key="3">
    <source>
        <dbReference type="WBParaSite" id="SBAD_0000082401-mRNA-1"/>
    </source>
</evidence>
<dbReference type="AlphaFoldDB" id="A0A183IB07"/>
<gene>
    <name evidence="1" type="ORF">SBAD_LOCUS801</name>
</gene>
<dbReference type="PANTHER" id="PTHR45703:SF22">
    <property type="entry name" value="DYNEIN CYTOPLASMIC 2 HEAVY CHAIN 1"/>
    <property type="match status" value="1"/>
</dbReference>
<dbReference type="PANTHER" id="PTHR45703">
    <property type="entry name" value="DYNEIN HEAVY CHAIN"/>
    <property type="match status" value="1"/>
</dbReference>
<keyword evidence="2" id="KW-1185">Reference proteome</keyword>
<dbReference type="WBParaSite" id="SBAD_0000082401-mRNA-1">
    <property type="protein sequence ID" value="SBAD_0000082401-mRNA-1"/>
    <property type="gene ID" value="SBAD_0000082401"/>
</dbReference>
<sequence>MSKNIRTFYVAHFYNTAERQMLPCLQGMMLDVAIEFEKAIRTPKSTRTIKESSYQVIWDNPKEVEQYIGIVQASAQRLMILNRKLQRYHAETCDLQIKSENMKAWKLHWNFQLYKALHHQFQVGLIKLADDLPDIKLELLYRQQQLVLKPPAEEIRSKYYHELRKFLGIPQNFKGVYDVLPADEDNIFLTIIERSSDHFCKLYADAEELFEQLADLEETFMEWVQIGQINLDQLIEEKFNAVLDWEYNFKLIKSKGRDVEKLPNEVKIGCLIVNTQPVKMSIEELLQRIYDTLVFTLRNSVQTNVQMINQFLTDAIKTLAIRPQTMEEIAVANQMHQTFVKKRKDLTLLLADVESRAKVLRTVAVGYLESLNSTQQLLEKFDVVLESHQMNIKEQVLPEMS</sequence>
<accession>A0A183IB07</accession>
<proteinExistence type="predicted"/>
<evidence type="ECO:0000313" key="2">
    <source>
        <dbReference type="Proteomes" id="UP000270296"/>
    </source>
</evidence>
<dbReference type="OrthoDB" id="5593012at2759"/>
<protein>
    <submittedName>
        <fullName evidence="3">DHC_N1 domain-containing protein</fullName>
    </submittedName>
</protein>
<reference evidence="3" key="1">
    <citation type="submission" date="2016-06" db="UniProtKB">
        <authorList>
            <consortium name="WormBaseParasite"/>
        </authorList>
    </citation>
    <scope>IDENTIFICATION</scope>
</reference>
<dbReference type="InterPro" id="IPR026983">
    <property type="entry name" value="DHC"/>
</dbReference>